<comment type="caution">
    <text evidence="2">The sequence shown here is derived from an EMBL/GenBank/DDBJ whole genome shotgun (WGS) entry which is preliminary data.</text>
</comment>
<dbReference type="EMBL" id="CALBWS010000022">
    <property type="protein sequence ID" value="CAH2716037.1"/>
    <property type="molecule type" value="Genomic_DNA"/>
</dbReference>
<evidence type="ECO:0000313" key="3">
    <source>
        <dbReference type="Proteomes" id="UP000838308"/>
    </source>
</evidence>
<dbReference type="InterPro" id="IPR000182">
    <property type="entry name" value="GNAT_dom"/>
</dbReference>
<name>A0ABM9ETR0_9BACI</name>
<dbReference type="InterPro" id="IPR016181">
    <property type="entry name" value="Acyl_CoA_acyltransferase"/>
</dbReference>
<feature type="domain" description="N-acetyltransferase" evidence="1">
    <location>
        <begin position="10"/>
        <end position="165"/>
    </location>
</feature>
<dbReference type="Gene3D" id="3.40.630.30">
    <property type="match status" value="1"/>
</dbReference>
<dbReference type="SUPFAM" id="SSF55729">
    <property type="entry name" value="Acyl-CoA N-acyltransferases (Nat)"/>
    <property type="match status" value="1"/>
</dbReference>
<protein>
    <recommendedName>
        <fullName evidence="1">N-acetyltransferase domain-containing protein</fullName>
    </recommendedName>
</protein>
<dbReference type="RefSeq" id="WP_248736296.1">
    <property type="nucleotide sequence ID" value="NZ_CALBWS010000022.1"/>
</dbReference>
<reference evidence="2" key="1">
    <citation type="submission" date="2022-04" db="EMBL/GenBank/DDBJ databases">
        <authorList>
            <person name="Criscuolo A."/>
        </authorList>
    </citation>
    <scope>NUCLEOTIDE SEQUENCE</scope>
    <source>
        <strain evidence="2">CIP111895</strain>
    </source>
</reference>
<gene>
    <name evidence="2" type="ORF">BACCIP111895_03221</name>
</gene>
<dbReference type="Proteomes" id="UP000838308">
    <property type="component" value="Unassembled WGS sequence"/>
</dbReference>
<accession>A0ABM9ETR0</accession>
<keyword evidence="3" id="KW-1185">Reference proteome</keyword>
<evidence type="ECO:0000259" key="1">
    <source>
        <dbReference type="PROSITE" id="PS51186"/>
    </source>
</evidence>
<organism evidence="2 3">
    <name type="scientific">Neobacillus rhizosphaerae</name>
    <dbReference type="NCBI Taxonomy" id="2880965"/>
    <lineage>
        <taxon>Bacteria</taxon>
        <taxon>Bacillati</taxon>
        <taxon>Bacillota</taxon>
        <taxon>Bacilli</taxon>
        <taxon>Bacillales</taxon>
        <taxon>Bacillaceae</taxon>
        <taxon>Neobacillus</taxon>
    </lineage>
</organism>
<dbReference type="Pfam" id="PF00583">
    <property type="entry name" value="Acetyltransf_1"/>
    <property type="match status" value="1"/>
</dbReference>
<proteinExistence type="predicted"/>
<sequence>MDRSFISNEITCLEFYHSEIRPQLKHYFLSDEQLQYTAHPLDAIVACENDTDRFPVMILYDEKPAGFFVLHGWEGVKEYTDNKKALLLRAYSVNSSFQRKGIAQRSLQLLPDFVNKHFPEINEVILTVNQQNTLAQHVYKKGGFIDKGARAMGSKGLLFIYHLNL</sequence>
<dbReference type="PROSITE" id="PS51186">
    <property type="entry name" value="GNAT"/>
    <property type="match status" value="1"/>
</dbReference>
<evidence type="ECO:0000313" key="2">
    <source>
        <dbReference type="EMBL" id="CAH2716037.1"/>
    </source>
</evidence>